<feature type="compositionally biased region" description="Low complexity" evidence="9">
    <location>
        <begin position="505"/>
        <end position="526"/>
    </location>
</feature>
<dbReference type="GO" id="GO:0005829">
    <property type="term" value="C:cytosol"/>
    <property type="evidence" value="ECO:0007669"/>
    <property type="project" value="GOC"/>
</dbReference>
<organism evidence="12 13">
    <name type="scientific">Meloidogyne floridensis</name>
    <dbReference type="NCBI Taxonomy" id="298350"/>
    <lineage>
        <taxon>Eukaryota</taxon>
        <taxon>Metazoa</taxon>
        <taxon>Ecdysozoa</taxon>
        <taxon>Nematoda</taxon>
        <taxon>Chromadorea</taxon>
        <taxon>Rhabditida</taxon>
        <taxon>Tylenchina</taxon>
        <taxon>Tylenchomorpha</taxon>
        <taxon>Tylenchoidea</taxon>
        <taxon>Meloidogynidae</taxon>
        <taxon>Meloidogyninae</taxon>
        <taxon>Meloidogyne</taxon>
    </lineage>
</organism>
<sequence length="774" mass="88535">MRLIYTQNLAAVLSDPKRTRSEVSAFFTRHWGEQFIPRKNIPPAQTIPSISLEHFRQYLATTAKKHKQYLKARRALRQKQTQQNGEEERISRDEVADIFFSPTFSRHTQHTFEAVFLEPKPGEIDNLFSPIEKRKEALRQQQNQNPFIERHESCGSLYSIQSGQQQQSLLPIEASNGRFFRACLRLQNKLEFFDDAISTLLNQQLENRSEQFWKSVNSYEALHDDLEESIERIKIARQKLAKTKLELCSRSQNLLQLYYAKINRQRLFDKLQEIACLRDAQLTVQMLLNQDDVPRALECIQTAMEVLSADLRAVNCFRHLGSQLEETKKMIGKMLLEEFEQVIQKEFAWPIEEQKRKQFFDEEEEEDDGEISNLYPIIFSLVRCHEFRFLAILREEINATVKNSTKQIVKAQILTHLDADTIGYNPTTLSEHICKLTSPQWDATLLAVVNCLIILCNKMKSIQQLIIKCADQAALEESEQLQKQQQQKSRSDSINKSSAQNSGTSTPSIGNSSVGSSSIPLDKTTTNPPPLPPGTPGALLSLPCHNINQLRAAAIQLIGHAIYLCEERISKRIQSRFKTNKFISKFTEARQRELSATIDAEPWKLAHINSNIQRIVDCYVQDGVLTTATNNEMINNGEDEEPKEMLKLKDEEFIVIGSALLLINILASYSDLLRLFPTAGMELSMDVVQCLKLFNSRTCQLILGAALASRSLQLISIFIPALKQSFLEHLPVERQTSLRHFDSTARDYADHIGEIKDKLLGMMDRELLVALEEV</sequence>
<evidence type="ECO:0000256" key="5">
    <source>
        <dbReference type="ARBA" id="ARBA00022927"/>
    </source>
</evidence>
<dbReference type="GO" id="GO:0015031">
    <property type="term" value="P:protein transport"/>
    <property type="evidence" value="ECO:0007669"/>
    <property type="project" value="UniProtKB-KW"/>
</dbReference>
<keyword evidence="12" id="KW-1185">Reference proteome</keyword>
<evidence type="ECO:0000256" key="6">
    <source>
        <dbReference type="ARBA" id="ARBA00023034"/>
    </source>
</evidence>
<dbReference type="Gene3D" id="6.10.250.860">
    <property type="match status" value="1"/>
</dbReference>
<evidence type="ECO:0000256" key="9">
    <source>
        <dbReference type="SAM" id="MobiDB-lite"/>
    </source>
</evidence>
<dbReference type="InterPro" id="IPR012501">
    <property type="entry name" value="Vps54_C"/>
</dbReference>
<evidence type="ECO:0000256" key="4">
    <source>
        <dbReference type="ARBA" id="ARBA00022448"/>
    </source>
</evidence>
<dbReference type="PANTHER" id="PTHR12965:SF0">
    <property type="entry name" value="VACUOLAR PROTEIN SORTING-ASSOCIATED PROTEIN 54"/>
    <property type="match status" value="1"/>
</dbReference>
<evidence type="ECO:0000259" key="10">
    <source>
        <dbReference type="Pfam" id="PF07928"/>
    </source>
</evidence>
<dbReference type="GO" id="GO:0019905">
    <property type="term" value="F:syntaxin binding"/>
    <property type="evidence" value="ECO:0007669"/>
    <property type="project" value="TreeGrafter"/>
</dbReference>
<feature type="domain" description="Vacuolar protein sorting-associated protein 54 N-terminal" evidence="11">
    <location>
        <begin position="188"/>
        <end position="344"/>
    </location>
</feature>
<dbReference type="AlphaFoldDB" id="A0A915NQD0"/>
<dbReference type="Pfam" id="PF07928">
    <property type="entry name" value="Vps54"/>
    <property type="match status" value="1"/>
</dbReference>
<dbReference type="InterPro" id="IPR019515">
    <property type="entry name" value="VPS54_N"/>
</dbReference>
<evidence type="ECO:0000256" key="8">
    <source>
        <dbReference type="SAM" id="Coils"/>
    </source>
</evidence>
<dbReference type="PANTHER" id="PTHR12965">
    <property type="entry name" value="VACUOLAR PROTEIN SORTING 54"/>
    <property type="match status" value="1"/>
</dbReference>
<evidence type="ECO:0000256" key="1">
    <source>
        <dbReference type="ARBA" id="ARBA00004601"/>
    </source>
</evidence>
<feature type="domain" description="Vacuolar protein sorting-associated protein 54 C-terminal" evidence="10">
    <location>
        <begin position="651"/>
        <end position="764"/>
    </location>
</feature>
<comment type="subcellular location">
    <subcellularLocation>
        <location evidence="1">Golgi apparatus</location>
        <location evidence="1">trans-Golgi network</location>
    </subcellularLocation>
</comment>
<evidence type="ECO:0000256" key="2">
    <source>
        <dbReference type="ARBA" id="ARBA00009150"/>
    </source>
</evidence>
<comment type="similarity">
    <text evidence="2">Belongs to the VPS54 family.</text>
</comment>
<dbReference type="InterPro" id="IPR039745">
    <property type="entry name" value="Vps54"/>
</dbReference>
<evidence type="ECO:0000259" key="11">
    <source>
        <dbReference type="Pfam" id="PF10475"/>
    </source>
</evidence>
<proteinExistence type="inferred from homology"/>
<keyword evidence="7 8" id="KW-0175">Coiled coil</keyword>
<accession>A0A915NQD0</accession>
<feature type="compositionally biased region" description="Polar residues" evidence="9">
    <location>
        <begin position="492"/>
        <end position="504"/>
    </location>
</feature>
<keyword evidence="6" id="KW-0333">Golgi apparatus</keyword>
<dbReference type="WBParaSite" id="scf7180000419907.g4470">
    <property type="protein sequence ID" value="scf7180000419907.g4470"/>
    <property type="gene ID" value="scf7180000419907.g4470"/>
</dbReference>
<dbReference type="GO" id="GO:0042147">
    <property type="term" value="P:retrograde transport, endosome to Golgi"/>
    <property type="evidence" value="ECO:0007669"/>
    <property type="project" value="InterPro"/>
</dbReference>
<evidence type="ECO:0000313" key="13">
    <source>
        <dbReference type="WBParaSite" id="scf7180000419907.g4470"/>
    </source>
</evidence>
<feature type="region of interest" description="Disordered" evidence="9">
    <location>
        <begin position="481"/>
        <end position="534"/>
    </location>
</feature>
<evidence type="ECO:0000313" key="12">
    <source>
        <dbReference type="Proteomes" id="UP000887560"/>
    </source>
</evidence>
<dbReference type="GO" id="GO:0000938">
    <property type="term" value="C:GARP complex"/>
    <property type="evidence" value="ECO:0007669"/>
    <property type="project" value="InterPro"/>
</dbReference>
<dbReference type="Pfam" id="PF10475">
    <property type="entry name" value="Vps54_N"/>
    <property type="match status" value="1"/>
</dbReference>
<evidence type="ECO:0000256" key="3">
    <source>
        <dbReference type="ARBA" id="ARBA00017665"/>
    </source>
</evidence>
<feature type="coiled-coil region" evidence="8">
    <location>
        <begin position="216"/>
        <end position="246"/>
    </location>
</feature>
<keyword evidence="4" id="KW-0813">Transport</keyword>
<name>A0A915NQD0_9BILA</name>
<reference evidence="13" key="1">
    <citation type="submission" date="2022-11" db="UniProtKB">
        <authorList>
            <consortium name="WormBaseParasite"/>
        </authorList>
    </citation>
    <scope>IDENTIFICATION</scope>
</reference>
<dbReference type="GO" id="GO:0006896">
    <property type="term" value="P:Golgi to vacuole transport"/>
    <property type="evidence" value="ECO:0007669"/>
    <property type="project" value="TreeGrafter"/>
</dbReference>
<protein>
    <recommendedName>
        <fullName evidence="3">Vacuolar protein sorting-associated protein 54</fullName>
    </recommendedName>
</protein>
<keyword evidence="5" id="KW-0653">Protein transport</keyword>
<dbReference type="Proteomes" id="UP000887560">
    <property type="component" value="Unplaced"/>
</dbReference>
<evidence type="ECO:0000256" key="7">
    <source>
        <dbReference type="ARBA" id="ARBA00023054"/>
    </source>
</evidence>